<dbReference type="Proteomes" id="UP000502345">
    <property type="component" value="Plasmid plas1"/>
</dbReference>
<dbReference type="PANTHER" id="PTHR12418:SF19">
    <property type="entry name" value="ACYL-COENZYME A THIOESTERASE THEM4"/>
    <property type="match status" value="1"/>
</dbReference>
<dbReference type="RefSeq" id="WP_021334589.1">
    <property type="nucleotide sequence ID" value="NZ_AP018735.1"/>
</dbReference>
<accession>A0A6G9D3L0</accession>
<comment type="catalytic activity">
    <reaction evidence="22">
        <text>dodecanoyl-CoA + H2O = dodecanoate + CoA + H(+)</text>
        <dbReference type="Rhea" id="RHEA:30135"/>
        <dbReference type="ChEBI" id="CHEBI:15377"/>
        <dbReference type="ChEBI" id="CHEBI:15378"/>
        <dbReference type="ChEBI" id="CHEBI:18262"/>
        <dbReference type="ChEBI" id="CHEBI:57287"/>
        <dbReference type="ChEBI" id="CHEBI:57375"/>
    </reaction>
    <physiologicalReaction direction="left-to-right" evidence="22">
        <dbReference type="Rhea" id="RHEA:30136"/>
    </physiologicalReaction>
</comment>
<dbReference type="InterPro" id="IPR006683">
    <property type="entry name" value="Thioestr_dom"/>
</dbReference>
<evidence type="ECO:0000256" key="13">
    <source>
        <dbReference type="ARBA" id="ARBA00035852"/>
    </source>
</evidence>
<comment type="catalytic activity">
    <reaction evidence="19">
        <text>octanoyl-CoA + H2O = octanoate + CoA + H(+)</text>
        <dbReference type="Rhea" id="RHEA:30143"/>
        <dbReference type="ChEBI" id="CHEBI:15377"/>
        <dbReference type="ChEBI" id="CHEBI:15378"/>
        <dbReference type="ChEBI" id="CHEBI:25646"/>
        <dbReference type="ChEBI" id="CHEBI:57287"/>
        <dbReference type="ChEBI" id="CHEBI:57386"/>
    </reaction>
    <physiologicalReaction direction="left-to-right" evidence="19">
        <dbReference type="Rhea" id="RHEA:30144"/>
    </physiologicalReaction>
</comment>
<proteinExistence type="inferred from homology"/>
<keyword evidence="12" id="KW-0966">Cell projection</keyword>
<evidence type="ECO:0000256" key="14">
    <source>
        <dbReference type="ARBA" id="ARBA00037002"/>
    </source>
</evidence>
<evidence type="ECO:0000256" key="11">
    <source>
        <dbReference type="ARBA" id="ARBA00023136"/>
    </source>
</evidence>
<evidence type="ECO:0000256" key="7">
    <source>
        <dbReference type="ARBA" id="ARBA00022801"/>
    </source>
</evidence>
<keyword evidence="5" id="KW-0963">Cytoplasm</keyword>
<comment type="catalytic activity">
    <reaction evidence="21">
        <text>decanoyl-CoA + H2O = decanoate + CoA + H(+)</text>
        <dbReference type="Rhea" id="RHEA:40059"/>
        <dbReference type="ChEBI" id="CHEBI:15377"/>
        <dbReference type="ChEBI" id="CHEBI:15378"/>
        <dbReference type="ChEBI" id="CHEBI:27689"/>
        <dbReference type="ChEBI" id="CHEBI:57287"/>
        <dbReference type="ChEBI" id="CHEBI:61430"/>
    </reaction>
    <physiologicalReaction direction="left-to-right" evidence="21">
        <dbReference type="Rhea" id="RHEA:40060"/>
    </physiologicalReaction>
</comment>
<keyword evidence="9" id="KW-0809">Transit peptide</keyword>
<sequence>MSSHHEHGPVAPTTLEAWISAMSRPQPSESGRLPSHSPTCAGCGTENPAGLALQVDATEDGVYCVHRFDHRQEGAPGITHGGLVAAAFDDLFGFLLYRVGELAVTRSLTVEYLRPVLLGTDYEFTARVRDHAGRRLHVDAEAVDQVGDKVATAHATFIVVDLKHFEQGTATTGP</sequence>
<reference evidence="25 26" key="1">
    <citation type="submission" date="2020-03" db="EMBL/GenBank/DDBJ databases">
        <title>Screen low temperature-resistant strains for efficient degradation of petroleum hydrocarbons under the low temperature.</title>
        <authorList>
            <person name="Wang Y."/>
            <person name="Chen J."/>
        </authorList>
    </citation>
    <scope>NUCLEOTIDE SEQUENCE [LARGE SCALE GENOMIC DNA]</scope>
    <source>
        <strain evidence="25 26">KB1</strain>
        <plasmid evidence="25 26">plas1</plasmid>
    </source>
</reference>
<feature type="domain" description="Thioesterase" evidence="24">
    <location>
        <begin position="77"/>
        <end position="150"/>
    </location>
</feature>
<evidence type="ECO:0000256" key="8">
    <source>
        <dbReference type="ARBA" id="ARBA00022832"/>
    </source>
</evidence>
<organism evidence="25 26">
    <name type="scientific">Rhodococcus erythropolis</name>
    <name type="common">Arthrobacter picolinophilus</name>
    <dbReference type="NCBI Taxonomy" id="1833"/>
    <lineage>
        <taxon>Bacteria</taxon>
        <taxon>Bacillati</taxon>
        <taxon>Actinomycetota</taxon>
        <taxon>Actinomycetes</taxon>
        <taxon>Mycobacteriales</taxon>
        <taxon>Nocardiaceae</taxon>
        <taxon>Rhodococcus</taxon>
        <taxon>Rhodococcus erythropolis group</taxon>
    </lineage>
</organism>
<dbReference type="InterPro" id="IPR029069">
    <property type="entry name" value="HotDog_dom_sf"/>
</dbReference>
<evidence type="ECO:0000256" key="4">
    <source>
        <dbReference type="ARBA" id="ARBA00022475"/>
    </source>
</evidence>
<keyword evidence="7" id="KW-0378">Hydrolase</keyword>
<evidence type="ECO:0000256" key="18">
    <source>
        <dbReference type="ARBA" id="ARBA00043210"/>
    </source>
</evidence>
<dbReference type="SUPFAM" id="SSF54637">
    <property type="entry name" value="Thioesterase/thiol ester dehydrase-isomerase"/>
    <property type="match status" value="1"/>
</dbReference>
<keyword evidence="6" id="KW-0053">Apoptosis</keyword>
<evidence type="ECO:0000256" key="2">
    <source>
        <dbReference type="ARBA" id="ARBA00004496"/>
    </source>
</evidence>
<evidence type="ECO:0000313" key="25">
    <source>
        <dbReference type="EMBL" id="QIP43748.1"/>
    </source>
</evidence>
<dbReference type="CDD" id="cd03443">
    <property type="entry name" value="PaaI_thioesterase"/>
    <property type="match status" value="1"/>
</dbReference>
<evidence type="ECO:0000256" key="5">
    <source>
        <dbReference type="ARBA" id="ARBA00022490"/>
    </source>
</evidence>
<evidence type="ECO:0000256" key="16">
    <source>
        <dbReference type="ARBA" id="ARBA00038848"/>
    </source>
</evidence>
<protein>
    <recommendedName>
        <fullName evidence="17">Acyl-coenzyme A thioesterase THEM4</fullName>
        <ecNumber evidence="16">3.1.2.2</ecNumber>
    </recommendedName>
    <alternativeName>
        <fullName evidence="18">Thioesterase superfamily member 4</fullName>
    </alternativeName>
</protein>
<evidence type="ECO:0000259" key="24">
    <source>
        <dbReference type="Pfam" id="PF03061"/>
    </source>
</evidence>
<keyword evidence="4" id="KW-1003">Cell membrane</keyword>
<name>A0A6G9D3L0_RHOER</name>
<dbReference type="Gene3D" id="3.10.129.10">
    <property type="entry name" value="Hotdog Thioesterase"/>
    <property type="match status" value="1"/>
</dbReference>
<comment type="subcellular location">
    <subcellularLocation>
        <location evidence="3">Cell projection</location>
        <location evidence="3">Ruffle membrane</location>
    </subcellularLocation>
    <subcellularLocation>
        <location evidence="2">Cytoplasm</location>
    </subcellularLocation>
    <subcellularLocation>
        <location evidence="1">Membrane</location>
        <topology evidence="1">Peripheral membrane protein</topology>
    </subcellularLocation>
</comment>
<evidence type="ECO:0000256" key="17">
    <source>
        <dbReference type="ARBA" id="ARBA00040123"/>
    </source>
</evidence>
<evidence type="ECO:0000256" key="21">
    <source>
        <dbReference type="ARBA" id="ARBA00047969"/>
    </source>
</evidence>
<evidence type="ECO:0000256" key="9">
    <source>
        <dbReference type="ARBA" id="ARBA00022946"/>
    </source>
</evidence>
<dbReference type="GO" id="GO:0006631">
    <property type="term" value="P:fatty acid metabolic process"/>
    <property type="evidence" value="ECO:0007669"/>
    <property type="project" value="UniProtKB-KW"/>
</dbReference>
<dbReference type="GO" id="GO:0016020">
    <property type="term" value="C:membrane"/>
    <property type="evidence" value="ECO:0007669"/>
    <property type="project" value="UniProtKB-SubCell"/>
</dbReference>
<comment type="catalytic activity">
    <reaction evidence="23">
        <text>tetradecanoyl-CoA + H2O = tetradecanoate + CoA + H(+)</text>
        <dbReference type="Rhea" id="RHEA:40119"/>
        <dbReference type="ChEBI" id="CHEBI:15377"/>
        <dbReference type="ChEBI" id="CHEBI:15378"/>
        <dbReference type="ChEBI" id="CHEBI:30807"/>
        <dbReference type="ChEBI" id="CHEBI:57287"/>
        <dbReference type="ChEBI" id="CHEBI:57385"/>
    </reaction>
    <physiologicalReaction direction="left-to-right" evidence="23">
        <dbReference type="Rhea" id="RHEA:40120"/>
    </physiologicalReaction>
</comment>
<gene>
    <name evidence="25" type="ORF">G9444_6505</name>
</gene>
<dbReference type="EMBL" id="CP050125">
    <property type="protein sequence ID" value="QIP43748.1"/>
    <property type="molecule type" value="Genomic_DNA"/>
</dbReference>
<keyword evidence="11" id="KW-0472">Membrane</keyword>
<keyword evidence="10" id="KW-0443">Lipid metabolism</keyword>
<dbReference type="AlphaFoldDB" id="A0A6G9D3L0"/>
<evidence type="ECO:0000256" key="1">
    <source>
        <dbReference type="ARBA" id="ARBA00004170"/>
    </source>
</evidence>
<comment type="catalytic activity">
    <reaction evidence="20">
        <text>hexadecanoyl-CoA + H2O = hexadecanoate + CoA + H(+)</text>
        <dbReference type="Rhea" id="RHEA:16645"/>
        <dbReference type="ChEBI" id="CHEBI:7896"/>
        <dbReference type="ChEBI" id="CHEBI:15377"/>
        <dbReference type="ChEBI" id="CHEBI:15378"/>
        <dbReference type="ChEBI" id="CHEBI:57287"/>
        <dbReference type="ChEBI" id="CHEBI:57379"/>
        <dbReference type="EC" id="3.1.2.2"/>
    </reaction>
    <physiologicalReaction direction="left-to-right" evidence="20">
        <dbReference type="Rhea" id="RHEA:16646"/>
    </physiologicalReaction>
</comment>
<keyword evidence="25" id="KW-0614">Plasmid</keyword>
<dbReference type="Pfam" id="PF03061">
    <property type="entry name" value="4HBT"/>
    <property type="match status" value="1"/>
</dbReference>
<dbReference type="GO" id="GO:0005737">
    <property type="term" value="C:cytoplasm"/>
    <property type="evidence" value="ECO:0007669"/>
    <property type="project" value="UniProtKB-SubCell"/>
</dbReference>
<keyword evidence="8" id="KW-0276">Fatty acid metabolism</keyword>
<evidence type="ECO:0000256" key="15">
    <source>
        <dbReference type="ARBA" id="ARBA00038456"/>
    </source>
</evidence>
<comment type="catalytic activity">
    <reaction evidence="14">
        <text>(9Z)-octadecenoyl-CoA + H2O = (9Z)-octadecenoate + CoA + H(+)</text>
        <dbReference type="Rhea" id="RHEA:40139"/>
        <dbReference type="ChEBI" id="CHEBI:15377"/>
        <dbReference type="ChEBI" id="CHEBI:15378"/>
        <dbReference type="ChEBI" id="CHEBI:30823"/>
        <dbReference type="ChEBI" id="CHEBI:57287"/>
        <dbReference type="ChEBI" id="CHEBI:57387"/>
    </reaction>
    <physiologicalReaction direction="left-to-right" evidence="14">
        <dbReference type="Rhea" id="RHEA:40140"/>
    </physiologicalReaction>
</comment>
<dbReference type="InterPro" id="IPR052365">
    <property type="entry name" value="THEM4/THEM5_acyl-CoA_thioest"/>
</dbReference>
<dbReference type="EC" id="3.1.2.2" evidence="16"/>
<evidence type="ECO:0000256" key="22">
    <source>
        <dbReference type="ARBA" id="ARBA00048074"/>
    </source>
</evidence>
<evidence type="ECO:0000256" key="3">
    <source>
        <dbReference type="ARBA" id="ARBA00004632"/>
    </source>
</evidence>
<dbReference type="PANTHER" id="PTHR12418">
    <property type="entry name" value="ACYL-COENZYME A THIOESTERASE THEM4"/>
    <property type="match status" value="1"/>
</dbReference>
<comment type="catalytic activity">
    <reaction evidence="13">
        <text>(5Z,8Z,11Z,14Z)-eicosatetraenoyl-CoA + H2O = (5Z,8Z,11Z,14Z)-eicosatetraenoate + CoA + H(+)</text>
        <dbReference type="Rhea" id="RHEA:40151"/>
        <dbReference type="ChEBI" id="CHEBI:15377"/>
        <dbReference type="ChEBI" id="CHEBI:15378"/>
        <dbReference type="ChEBI" id="CHEBI:32395"/>
        <dbReference type="ChEBI" id="CHEBI:57287"/>
        <dbReference type="ChEBI" id="CHEBI:57368"/>
    </reaction>
    <physiologicalReaction direction="left-to-right" evidence="13">
        <dbReference type="Rhea" id="RHEA:40152"/>
    </physiologicalReaction>
</comment>
<geneLocation type="plasmid" evidence="25 26">
    <name>plas1</name>
</geneLocation>
<comment type="similarity">
    <text evidence="15">Belongs to the THEM4/THEM5 thioesterase family.</text>
</comment>
<evidence type="ECO:0000313" key="26">
    <source>
        <dbReference type="Proteomes" id="UP000502345"/>
    </source>
</evidence>
<evidence type="ECO:0000256" key="20">
    <source>
        <dbReference type="ARBA" id="ARBA00047734"/>
    </source>
</evidence>
<dbReference type="GO" id="GO:0016787">
    <property type="term" value="F:hydrolase activity"/>
    <property type="evidence" value="ECO:0007669"/>
    <property type="project" value="UniProtKB-KW"/>
</dbReference>
<evidence type="ECO:0000256" key="10">
    <source>
        <dbReference type="ARBA" id="ARBA00023098"/>
    </source>
</evidence>
<evidence type="ECO:0000256" key="6">
    <source>
        <dbReference type="ARBA" id="ARBA00022703"/>
    </source>
</evidence>
<evidence type="ECO:0000256" key="19">
    <source>
        <dbReference type="ARBA" id="ARBA00047588"/>
    </source>
</evidence>
<evidence type="ECO:0000256" key="23">
    <source>
        <dbReference type="ARBA" id="ARBA00048180"/>
    </source>
</evidence>
<evidence type="ECO:0000256" key="12">
    <source>
        <dbReference type="ARBA" id="ARBA00023273"/>
    </source>
</evidence>